<evidence type="ECO:0000256" key="1">
    <source>
        <dbReference type="SAM" id="Phobius"/>
    </source>
</evidence>
<dbReference type="Pfam" id="PF03140">
    <property type="entry name" value="DUF247"/>
    <property type="match status" value="1"/>
</dbReference>
<feature type="transmembrane region" description="Helical" evidence="1">
    <location>
        <begin position="658"/>
        <end position="678"/>
    </location>
</feature>
<name>A0ABU6VMS5_9FABA</name>
<dbReference type="Proteomes" id="UP001341840">
    <property type="component" value="Unassembled WGS sequence"/>
</dbReference>
<reference evidence="2 3" key="1">
    <citation type="journal article" date="2023" name="Plants (Basel)">
        <title>Bridging the Gap: Combining Genomics and Transcriptomics Approaches to Understand Stylosanthes scabra, an Orphan Legume from the Brazilian Caatinga.</title>
        <authorList>
            <person name="Ferreira-Neto J.R.C."/>
            <person name="da Silva M.D."/>
            <person name="Binneck E."/>
            <person name="de Melo N.F."/>
            <person name="da Silva R.H."/>
            <person name="de Melo A.L.T.M."/>
            <person name="Pandolfi V."/>
            <person name="Bustamante F.O."/>
            <person name="Brasileiro-Vidal A.C."/>
            <person name="Benko-Iseppon A.M."/>
        </authorList>
    </citation>
    <scope>NUCLEOTIDE SEQUENCE [LARGE SCALE GENOMIC DNA]</scope>
    <source>
        <tissue evidence="2">Leaves</tissue>
    </source>
</reference>
<comment type="caution">
    <text evidence="2">The sequence shown here is derived from an EMBL/GenBank/DDBJ whole genome shotgun (WGS) entry which is preliminary data.</text>
</comment>
<organism evidence="2 3">
    <name type="scientific">Stylosanthes scabra</name>
    <dbReference type="NCBI Taxonomy" id="79078"/>
    <lineage>
        <taxon>Eukaryota</taxon>
        <taxon>Viridiplantae</taxon>
        <taxon>Streptophyta</taxon>
        <taxon>Embryophyta</taxon>
        <taxon>Tracheophyta</taxon>
        <taxon>Spermatophyta</taxon>
        <taxon>Magnoliopsida</taxon>
        <taxon>eudicotyledons</taxon>
        <taxon>Gunneridae</taxon>
        <taxon>Pentapetalae</taxon>
        <taxon>rosids</taxon>
        <taxon>fabids</taxon>
        <taxon>Fabales</taxon>
        <taxon>Fabaceae</taxon>
        <taxon>Papilionoideae</taxon>
        <taxon>50 kb inversion clade</taxon>
        <taxon>dalbergioids sensu lato</taxon>
        <taxon>Dalbergieae</taxon>
        <taxon>Pterocarpus clade</taxon>
        <taxon>Stylosanthes</taxon>
    </lineage>
</organism>
<gene>
    <name evidence="2" type="ORF">PIB30_061328</name>
</gene>
<dbReference type="PANTHER" id="PTHR31170">
    <property type="entry name" value="BNAC04G53230D PROTEIN"/>
    <property type="match status" value="1"/>
</dbReference>
<keyword evidence="1" id="KW-0812">Transmembrane</keyword>
<keyword evidence="1" id="KW-0472">Membrane</keyword>
<evidence type="ECO:0000313" key="3">
    <source>
        <dbReference type="Proteomes" id="UP001341840"/>
    </source>
</evidence>
<keyword evidence="1" id="KW-1133">Transmembrane helix</keyword>
<dbReference type="EMBL" id="JASCZI010151589">
    <property type="protein sequence ID" value="MED6173621.1"/>
    <property type="molecule type" value="Genomic_DNA"/>
</dbReference>
<feature type="non-terminal residue" evidence="2">
    <location>
        <position position="1"/>
    </location>
</feature>
<keyword evidence="3" id="KW-1185">Reference proteome</keyword>
<dbReference type="InterPro" id="IPR004158">
    <property type="entry name" value="DUF247_pln"/>
</dbReference>
<dbReference type="PANTHER" id="PTHR31170:SF20">
    <property type="entry name" value="DUF247 DOMAIN PROTEIN"/>
    <property type="match status" value="1"/>
</dbReference>
<accession>A0ABU6VMS5</accession>
<protein>
    <submittedName>
        <fullName evidence="2">Uncharacterized protein</fullName>
    </submittedName>
</protein>
<sequence>FGAMDDRNDNNQTTIDSDVSKMIAQTESTSHAIESEAANKLNEWKESTTDAMKSETTKLIQLKESTADAIETEATKLTSLKESTIDAIKSKTTKLVAFSRESVTDSKLIQSTKESATDDIESETARLIPSKGSSVNADTKLNEWRETTKSLLGRFRSQSEPFRISNIPPQLREANKNAFMPKAISIGPRFKGTRTNLLQWEKIKWQCMQSLLHRGPKGPETNLKECMGVVMGLEKEVRANYADDLKLEWKDLVNIMLSDACFLLELLICGSKDLNEKLKSQLVPPGPGADVGKKEEVLVDLLKLQNQIPLFILHNLADQIFVDEVVPVETLALNLFGYFPETSFKCFTPDIPSHHFLELVNAYISDDGEQGGVITEQRQESQHMCIPMNVVRNFRQVGNQCSNCCVPIFGEAVTSVEDDFTRQVVGEFRQNQYVSDAMDISNGQFASDASMQNSKIIDVQSQTYRPEHNRCARILEAAGVTIKARISDKEAENKKDKEGEAAVTIRGFDFDIRFIKSNGTLEIPQLHITNSTQVTWQNLIAWEQGHTGFSCKHRCTWAAFFLNGLICRESDVQLLKDRKVIVDHMNMTNKKLLEYLRSFVIGVDRVKINDSPYWGMVRVLNKYSGTKCHVIKRSSIVLWHSWLPGAVRRIDRFFLRSYSCLIGMISVYTLLAAVYQILGYYNNRNSGGSSSMSPPPPRHLLRG</sequence>
<evidence type="ECO:0000313" key="2">
    <source>
        <dbReference type="EMBL" id="MED6173621.1"/>
    </source>
</evidence>
<proteinExistence type="predicted"/>